<evidence type="ECO:0000256" key="6">
    <source>
        <dbReference type="SAM" id="MobiDB-lite"/>
    </source>
</evidence>
<evidence type="ECO:0000256" key="3">
    <source>
        <dbReference type="ARBA" id="ARBA00022705"/>
    </source>
</evidence>
<dbReference type="CDD" id="cd20704">
    <property type="entry name" value="Orc3"/>
    <property type="match status" value="1"/>
</dbReference>
<sequence>MEKTTEFIPFVGDDDGQNEYEFPDCEDCEEHIRGIRFKAYRKAWTKCLDRIQYITRSLLDPIASQIVEEIEDNDVLPGLPRDELPVITVTNPVFRGTFLYDIAERLDNPVVHLHPSDCLNVVTGMRGIVSGFVEGNPEIVRAMHKTTTSLANYDIQLLAAWYKHYRSIKGDEDTRLLVVLHDFEAFTPTVMQDIFYIYSQHLADLPLVFILSMSSPVPSYLNVAYPRSTLTRLRIRQLTMPGGVSVLNSILLDTFFSVDFQPDIVIGPIALQFIADYYTRWDPTLDALITNIQLIYMKHFINEPITALAHSTPSEDDLVGSEWASFVEGILTRLTPISKKLTAKERDQQWKALTTSNLPDLVETHRSQFRLRVANLVLAFNVMKLIQLFLVEEGYKGLGWKLDEGLSDILVEFLQNNVDRDIKDLSLIMRKLGVEQLDRLLPQIHEFLSSIESDEGPIADASSAIHDLIDALQSEERETVPQQFSEWGTAFFKANIVALEENPLWEIWYTGLTPFPSEVINPSIRASMFAGLLRPHDFTDSPQEEDQEEEALWKLPDTSILFKRYLDSGKMINVYDWFESFQAVLENQKEELQKASSPKKGKSPKKPSAKGKGKQKANQQPEEDAMDVEQTEEEWSMEVQARFIRALHELDYLGFVKHTKRKADHVIRTVFDLNE</sequence>
<keyword evidence="4" id="KW-0238">DNA-binding</keyword>
<comment type="caution">
    <text evidence="9">The sequence shown here is derived from an EMBL/GenBank/DDBJ whole genome shotgun (WGS) entry which is preliminary data.</text>
</comment>
<accession>D6RNB8</accession>
<gene>
    <name evidence="9" type="ORF">CC1G_15577</name>
</gene>
<dbReference type="GO" id="GO:0005656">
    <property type="term" value="C:nuclear pre-replicative complex"/>
    <property type="evidence" value="ECO:0007669"/>
    <property type="project" value="TreeGrafter"/>
</dbReference>
<dbReference type="PANTHER" id="PTHR12748:SF0">
    <property type="entry name" value="ORIGIN RECOGNITION COMPLEX SUBUNIT 3"/>
    <property type="match status" value="1"/>
</dbReference>
<keyword evidence="10" id="KW-1185">Reference proteome</keyword>
<keyword evidence="3" id="KW-0235">DNA replication</keyword>
<dbReference type="GO" id="GO:0006270">
    <property type="term" value="P:DNA replication initiation"/>
    <property type="evidence" value="ECO:0007669"/>
    <property type="project" value="TreeGrafter"/>
</dbReference>
<protein>
    <submittedName>
        <fullName evidence="9">Uncharacterized protein</fullName>
    </submittedName>
</protein>
<dbReference type="PANTHER" id="PTHR12748">
    <property type="entry name" value="ORIGIN RECOGNITION COMPLEX SUBUNIT 3"/>
    <property type="match status" value="1"/>
</dbReference>
<dbReference type="GeneID" id="9380129"/>
<dbReference type="Pfam" id="PF18137">
    <property type="entry name" value="WHD_ORC"/>
    <property type="match status" value="1"/>
</dbReference>
<proteinExistence type="inferred from homology"/>
<feature type="compositionally biased region" description="Acidic residues" evidence="6">
    <location>
        <begin position="621"/>
        <end position="632"/>
    </location>
</feature>
<feature type="domain" description="Origin recognition complex subunit 3 N-terminal" evidence="7">
    <location>
        <begin position="35"/>
        <end position="308"/>
    </location>
</feature>
<dbReference type="InterPro" id="IPR040855">
    <property type="entry name" value="ORC_WH_C"/>
</dbReference>
<dbReference type="OMA" id="YCLMEHY"/>
<name>D6RNB8_COPC7</name>
<feature type="compositionally biased region" description="Basic residues" evidence="6">
    <location>
        <begin position="597"/>
        <end position="615"/>
    </location>
</feature>
<dbReference type="GO" id="GO:0031261">
    <property type="term" value="C:DNA replication preinitiation complex"/>
    <property type="evidence" value="ECO:0007669"/>
    <property type="project" value="TreeGrafter"/>
</dbReference>
<dbReference type="InParanoid" id="D6RNB8"/>
<dbReference type="InterPro" id="IPR020795">
    <property type="entry name" value="ORC3"/>
</dbReference>
<dbReference type="STRING" id="240176.D6RNB8"/>
<evidence type="ECO:0000259" key="8">
    <source>
        <dbReference type="Pfam" id="PF18137"/>
    </source>
</evidence>
<feature type="domain" description="Origin recognition complex subunit 3 winged helix C-terminal" evidence="8">
    <location>
        <begin position="525"/>
        <end position="671"/>
    </location>
</feature>
<dbReference type="GO" id="GO:0005664">
    <property type="term" value="C:nuclear origin of replication recognition complex"/>
    <property type="evidence" value="ECO:0007669"/>
    <property type="project" value="InterPro"/>
</dbReference>
<dbReference type="InterPro" id="IPR045667">
    <property type="entry name" value="ORC3_N"/>
</dbReference>
<comment type="similarity">
    <text evidence="2">Belongs to the ORC3 family.</text>
</comment>
<evidence type="ECO:0000256" key="1">
    <source>
        <dbReference type="ARBA" id="ARBA00004123"/>
    </source>
</evidence>
<reference evidence="9 10" key="1">
    <citation type="journal article" date="2010" name="Proc. Natl. Acad. Sci. U.S.A.">
        <title>Insights into evolution of multicellular fungi from the assembled chromosomes of the mushroom Coprinopsis cinerea (Coprinus cinereus).</title>
        <authorList>
            <person name="Stajich J.E."/>
            <person name="Wilke S.K."/>
            <person name="Ahren D."/>
            <person name="Au C.H."/>
            <person name="Birren B.W."/>
            <person name="Borodovsky M."/>
            <person name="Burns C."/>
            <person name="Canback B."/>
            <person name="Casselton L.A."/>
            <person name="Cheng C.K."/>
            <person name="Deng J."/>
            <person name="Dietrich F.S."/>
            <person name="Fargo D.C."/>
            <person name="Farman M.L."/>
            <person name="Gathman A.C."/>
            <person name="Goldberg J."/>
            <person name="Guigo R."/>
            <person name="Hoegger P.J."/>
            <person name="Hooker J.B."/>
            <person name="Huggins A."/>
            <person name="James T.Y."/>
            <person name="Kamada T."/>
            <person name="Kilaru S."/>
            <person name="Kodira C."/>
            <person name="Kues U."/>
            <person name="Kupfer D."/>
            <person name="Kwan H.S."/>
            <person name="Lomsadze A."/>
            <person name="Li W."/>
            <person name="Lilly W.W."/>
            <person name="Ma L.J."/>
            <person name="Mackey A.J."/>
            <person name="Manning G."/>
            <person name="Martin F."/>
            <person name="Muraguchi H."/>
            <person name="Natvig D.O."/>
            <person name="Palmerini H."/>
            <person name="Ramesh M.A."/>
            <person name="Rehmeyer C.J."/>
            <person name="Roe B.A."/>
            <person name="Shenoy N."/>
            <person name="Stanke M."/>
            <person name="Ter-Hovhannisyan V."/>
            <person name="Tunlid A."/>
            <person name="Velagapudi R."/>
            <person name="Vision T.J."/>
            <person name="Zeng Q."/>
            <person name="Zolan M.E."/>
            <person name="Pukkila P.J."/>
        </authorList>
    </citation>
    <scope>NUCLEOTIDE SEQUENCE [LARGE SCALE GENOMIC DNA]</scope>
    <source>
        <strain evidence="10">Okayama-7 / 130 / ATCC MYA-4618 / FGSC 9003</strain>
    </source>
</reference>
<evidence type="ECO:0000256" key="5">
    <source>
        <dbReference type="ARBA" id="ARBA00023242"/>
    </source>
</evidence>
<evidence type="ECO:0000256" key="4">
    <source>
        <dbReference type="ARBA" id="ARBA00023125"/>
    </source>
</evidence>
<dbReference type="KEGG" id="cci:CC1G_15577"/>
<dbReference type="eggNOG" id="KOG2538">
    <property type="taxonomic scope" value="Eukaryota"/>
</dbReference>
<evidence type="ECO:0000259" key="7">
    <source>
        <dbReference type="Pfam" id="PF07034"/>
    </source>
</evidence>
<dbReference type="HOGENOM" id="CLU_010669_1_0_1"/>
<dbReference type="RefSeq" id="XP_002911034.1">
    <property type="nucleotide sequence ID" value="XM_002910988.1"/>
</dbReference>
<evidence type="ECO:0000313" key="10">
    <source>
        <dbReference type="Proteomes" id="UP000001861"/>
    </source>
</evidence>
<dbReference type="OrthoDB" id="10265211at2759"/>
<keyword evidence="5" id="KW-0539">Nucleus</keyword>
<dbReference type="AlphaFoldDB" id="D6RNB8"/>
<dbReference type="VEuPathDB" id="FungiDB:CC1G_15577"/>
<dbReference type="Pfam" id="PF07034">
    <property type="entry name" value="ORC3_N"/>
    <property type="match status" value="1"/>
</dbReference>
<evidence type="ECO:0000313" key="9">
    <source>
        <dbReference type="EMBL" id="EFI27540.1"/>
    </source>
</evidence>
<dbReference type="GO" id="GO:0003688">
    <property type="term" value="F:DNA replication origin binding"/>
    <property type="evidence" value="ECO:0007669"/>
    <property type="project" value="TreeGrafter"/>
</dbReference>
<organism evidence="9 10">
    <name type="scientific">Coprinopsis cinerea (strain Okayama-7 / 130 / ATCC MYA-4618 / FGSC 9003)</name>
    <name type="common">Inky cap fungus</name>
    <name type="synonym">Hormographiella aspergillata</name>
    <dbReference type="NCBI Taxonomy" id="240176"/>
    <lineage>
        <taxon>Eukaryota</taxon>
        <taxon>Fungi</taxon>
        <taxon>Dikarya</taxon>
        <taxon>Basidiomycota</taxon>
        <taxon>Agaricomycotina</taxon>
        <taxon>Agaricomycetes</taxon>
        <taxon>Agaricomycetidae</taxon>
        <taxon>Agaricales</taxon>
        <taxon>Agaricineae</taxon>
        <taxon>Psathyrellaceae</taxon>
        <taxon>Coprinopsis</taxon>
    </lineage>
</organism>
<evidence type="ECO:0000256" key="2">
    <source>
        <dbReference type="ARBA" id="ARBA00010977"/>
    </source>
</evidence>
<dbReference type="EMBL" id="AACS02000006">
    <property type="protein sequence ID" value="EFI27540.1"/>
    <property type="molecule type" value="Genomic_DNA"/>
</dbReference>
<dbReference type="Proteomes" id="UP000001861">
    <property type="component" value="Unassembled WGS sequence"/>
</dbReference>
<feature type="region of interest" description="Disordered" evidence="6">
    <location>
        <begin position="592"/>
        <end position="632"/>
    </location>
</feature>
<comment type="subcellular location">
    <subcellularLocation>
        <location evidence="1">Nucleus</location>
    </subcellularLocation>
</comment>